<dbReference type="GO" id="GO:0004857">
    <property type="term" value="F:enzyme inhibitor activity"/>
    <property type="evidence" value="ECO:0000318"/>
    <property type="project" value="GO_Central"/>
</dbReference>
<dbReference type="Gramene" id="PGSC0003DMT400028038">
    <property type="protein sequence ID" value="PGSC0003DMT400028038"/>
    <property type="gene ID" value="PGSC0003DMG400010813"/>
</dbReference>
<dbReference type="Gene3D" id="1.20.140.40">
    <property type="entry name" value="Invertase/pectin methylesterase inhibitor family protein"/>
    <property type="match status" value="1"/>
</dbReference>
<dbReference type="HOGENOM" id="CLU_033761_0_2_1"/>
<feature type="chain" id="PRO_5004012878" description="Pectinesterase inhibitor domain-containing protein" evidence="2">
    <location>
        <begin position="29"/>
        <end position="193"/>
    </location>
</feature>
<dbReference type="OMA" id="SCMANIT"/>
<dbReference type="PaxDb" id="4113-PGSC0003DMT400028038"/>
<feature type="domain" description="Pectinesterase inhibitor" evidence="3">
    <location>
        <begin position="32"/>
        <end position="188"/>
    </location>
</feature>
<protein>
    <recommendedName>
        <fullName evidence="3">Pectinesterase inhibitor domain-containing protein</fullName>
    </recommendedName>
</protein>
<dbReference type="PANTHER" id="PTHR31080:SF15">
    <property type="entry name" value="INVERTASE"/>
    <property type="match status" value="1"/>
</dbReference>
<dbReference type="CDD" id="cd15798">
    <property type="entry name" value="PMEI-like_3"/>
    <property type="match status" value="1"/>
</dbReference>
<dbReference type="PANTHER" id="PTHR31080">
    <property type="entry name" value="PECTINESTERASE INHIBITOR-LIKE"/>
    <property type="match status" value="1"/>
</dbReference>
<dbReference type="InterPro" id="IPR035513">
    <property type="entry name" value="Invertase/methylesterase_inhib"/>
</dbReference>
<evidence type="ECO:0000256" key="2">
    <source>
        <dbReference type="SAM" id="SignalP"/>
    </source>
</evidence>
<dbReference type="RefSeq" id="XP_006362122.1">
    <property type="nucleotide sequence ID" value="XM_006362060.2"/>
</dbReference>
<name>M1AQK6_SOLTU</name>
<dbReference type="InParanoid" id="M1AQK6"/>
<dbReference type="KEGG" id="sot:102596286"/>
<accession>M1AQK6</accession>
<dbReference type="Proteomes" id="UP000011115">
    <property type="component" value="Unassembled WGS sequence"/>
</dbReference>
<dbReference type="SUPFAM" id="SSF101148">
    <property type="entry name" value="Plant invertase/pectin methylesterase inhibitor"/>
    <property type="match status" value="1"/>
</dbReference>
<dbReference type="EnsemblPlants" id="PGSC0003DMT400028038">
    <property type="protein sequence ID" value="PGSC0003DMT400028038"/>
    <property type="gene ID" value="PGSC0003DMG400010813"/>
</dbReference>
<dbReference type="InterPro" id="IPR006501">
    <property type="entry name" value="Pectinesterase_inhib_dom"/>
</dbReference>
<evidence type="ECO:0000313" key="4">
    <source>
        <dbReference type="EnsemblPlants" id="PGSC0003DMT400028038"/>
    </source>
</evidence>
<dbReference type="SMR" id="M1AQK6"/>
<dbReference type="Pfam" id="PF04043">
    <property type="entry name" value="PMEI"/>
    <property type="match status" value="1"/>
</dbReference>
<evidence type="ECO:0000256" key="1">
    <source>
        <dbReference type="ARBA" id="ARBA00022729"/>
    </source>
</evidence>
<dbReference type="InterPro" id="IPR051955">
    <property type="entry name" value="PME_Inhibitor"/>
</dbReference>
<keyword evidence="1 2" id="KW-0732">Signal</keyword>
<dbReference type="eggNOG" id="KOG0017">
    <property type="taxonomic scope" value="Eukaryota"/>
</dbReference>
<gene>
    <name evidence="4" type="primary">LOC102596286</name>
</gene>
<dbReference type="AlphaFoldDB" id="M1AQK6"/>
<sequence length="193" mass="20841">MEVSICKGFILPLLTIVLFISLSQTATAANEAYTNFIKTKCNVTTYISLCQKTLIPYASSVKTNSTKLCKAALDVTIKGAKNTSTTVSTLKKQKGITRIEASIIKDCIEDVKDAVYELKQAVDAMGHLGDKDKEFQLANAKTYASSVITDADSCTDGFSGRKVNPTVKKMINSSMANITKLASNALALINHLF</sequence>
<dbReference type="SMART" id="SM00856">
    <property type="entry name" value="PMEI"/>
    <property type="match status" value="1"/>
</dbReference>
<keyword evidence="5" id="KW-1185">Reference proteome</keyword>
<proteinExistence type="predicted"/>
<organism evidence="4 5">
    <name type="scientific">Solanum tuberosum</name>
    <name type="common">Potato</name>
    <dbReference type="NCBI Taxonomy" id="4113"/>
    <lineage>
        <taxon>Eukaryota</taxon>
        <taxon>Viridiplantae</taxon>
        <taxon>Streptophyta</taxon>
        <taxon>Embryophyta</taxon>
        <taxon>Tracheophyta</taxon>
        <taxon>Spermatophyta</taxon>
        <taxon>Magnoliopsida</taxon>
        <taxon>eudicotyledons</taxon>
        <taxon>Gunneridae</taxon>
        <taxon>Pentapetalae</taxon>
        <taxon>asterids</taxon>
        <taxon>lamiids</taxon>
        <taxon>Solanales</taxon>
        <taxon>Solanaceae</taxon>
        <taxon>Solanoideae</taxon>
        <taxon>Solaneae</taxon>
        <taxon>Solanum</taxon>
    </lineage>
</organism>
<evidence type="ECO:0000313" key="5">
    <source>
        <dbReference type="Proteomes" id="UP000011115"/>
    </source>
</evidence>
<evidence type="ECO:0000259" key="3">
    <source>
        <dbReference type="SMART" id="SM00856"/>
    </source>
</evidence>
<dbReference type="GO" id="GO:0009505">
    <property type="term" value="C:plant-type cell wall"/>
    <property type="evidence" value="ECO:0000318"/>
    <property type="project" value="GO_Central"/>
</dbReference>
<reference evidence="5" key="1">
    <citation type="journal article" date="2011" name="Nature">
        <title>Genome sequence and analysis of the tuber crop potato.</title>
        <authorList>
            <consortium name="The Potato Genome Sequencing Consortium"/>
        </authorList>
    </citation>
    <scope>NUCLEOTIDE SEQUENCE [LARGE SCALE GENOMIC DNA]</scope>
    <source>
        <strain evidence="5">cv. DM1-3 516 R44</strain>
    </source>
</reference>
<dbReference type="NCBIfam" id="TIGR01614">
    <property type="entry name" value="PME_inhib"/>
    <property type="match status" value="1"/>
</dbReference>
<dbReference type="GeneID" id="102596286"/>
<feature type="signal peptide" evidence="2">
    <location>
        <begin position="1"/>
        <end position="28"/>
    </location>
</feature>
<reference evidence="4" key="2">
    <citation type="submission" date="2015-06" db="UniProtKB">
        <authorList>
            <consortium name="EnsemblPlants"/>
        </authorList>
    </citation>
    <scope>IDENTIFICATION</scope>
    <source>
        <strain evidence="4">DM1-3 516 R44</strain>
    </source>
</reference>
<dbReference type="GO" id="GO:0009827">
    <property type="term" value="P:plant-type cell wall modification"/>
    <property type="evidence" value="ECO:0000318"/>
    <property type="project" value="GO_Central"/>
</dbReference>
<dbReference type="OrthoDB" id="1430376at2759"/>